<evidence type="ECO:0000313" key="3">
    <source>
        <dbReference type="Proteomes" id="UP000193411"/>
    </source>
</evidence>
<organism evidence="2 3">
    <name type="scientific">Catenaria anguillulae PL171</name>
    <dbReference type="NCBI Taxonomy" id="765915"/>
    <lineage>
        <taxon>Eukaryota</taxon>
        <taxon>Fungi</taxon>
        <taxon>Fungi incertae sedis</taxon>
        <taxon>Blastocladiomycota</taxon>
        <taxon>Blastocladiomycetes</taxon>
        <taxon>Blastocladiales</taxon>
        <taxon>Catenariaceae</taxon>
        <taxon>Catenaria</taxon>
    </lineage>
</organism>
<reference evidence="2 3" key="1">
    <citation type="submission" date="2016-07" db="EMBL/GenBank/DDBJ databases">
        <title>Pervasive Adenine N6-methylation of Active Genes in Fungi.</title>
        <authorList>
            <consortium name="DOE Joint Genome Institute"/>
            <person name="Mondo S.J."/>
            <person name="Dannebaum R.O."/>
            <person name="Kuo R.C."/>
            <person name="Labutti K."/>
            <person name="Haridas S."/>
            <person name="Kuo A."/>
            <person name="Salamov A."/>
            <person name="Ahrendt S.R."/>
            <person name="Lipzen A."/>
            <person name="Sullivan W."/>
            <person name="Andreopoulos W.B."/>
            <person name="Clum A."/>
            <person name="Lindquist E."/>
            <person name="Daum C."/>
            <person name="Ramamoorthy G.K."/>
            <person name="Gryganskyi A."/>
            <person name="Culley D."/>
            <person name="Magnuson J.K."/>
            <person name="James T.Y."/>
            <person name="O'Malley M.A."/>
            <person name="Stajich J.E."/>
            <person name="Spatafora J.W."/>
            <person name="Visel A."/>
            <person name="Grigoriev I.V."/>
        </authorList>
    </citation>
    <scope>NUCLEOTIDE SEQUENCE [LARGE SCALE GENOMIC DNA]</scope>
    <source>
        <strain evidence="2 3">PL171</strain>
    </source>
</reference>
<proteinExistence type="predicted"/>
<gene>
    <name evidence="2" type="ORF">BCR44DRAFT_1439908</name>
</gene>
<keyword evidence="3" id="KW-1185">Reference proteome</keyword>
<comment type="caution">
    <text evidence="2">The sequence shown here is derived from an EMBL/GenBank/DDBJ whole genome shotgun (WGS) entry which is preliminary data.</text>
</comment>
<accession>A0A1Y2HDK0</accession>
<name>A0A1Y2HDK0_9FUNG</name>
<feature type="region of interest" description="Disordered" evidence="1">
    <location>
        <begin position="1"/>
        <end position="27"/>
    </location>
</feature>
<dbReference type="AlphaFoldDB" id="A0A1Y2HDK0"/>
<protein>
    <submittedName>
        <fullName evidence="2">Uncharacterized protein</fullName>
    </submittedName>
</protein>
<evidence type="ECO:0000313" key="2">
    <source>
        <dbReference type="EMBL" id="ORZ32615.1"/>
    </source>
</evidence>
<dbReference type="EMBL" id="MCFL01000044">
    <property type="protein sequence ID" value="ORZ32615.1"/>
    <property type="molecule type" value="Genomic_DNA"/>
</dbReference>
<evidence type="ECO:0000256" key="1">
    <source>
        <dbReference type="SAM" id="MobiDB-lite"/>
    </source>
</evidence>
<sequence>MSHAARLAATQPPIDHGPSFSSDFGCSPGRRRVFPSDLWQGWFARKSFHHTLTIDQ</sequence>
<dbReference type="Proteomes" id="UP000193411">
    <property type="component" value="Unassembled WGS sequence"/>
</dbReference>